<dbReference type="InterPro" id="IPR053151">
    <property type="entry name" value="RNase_H-like"/>
</dbReference>
<dbReference type="Pfam" id="PF13456">
    <property type="entry name" value="RVT_3"/>
    <property type="match status" value="1"/>
</dbReference>
<evidence type="ECO:0000313" key="3">
    <source>
        <dbReference type="Proteomes" id="UP001358586"/>
    </source>
</evidence>
<dbReference type="InterPro" id="IPR036397">
    <property type="entry name" value="RNaseH_sf"/>
</dbReference>
<dbReference type="PANTHER" id="PTHR47723">
    <property type="entry name" value="OS05G0353850 PROTEIN"/>
    <property type="match status" value="1"/>
</dbReference>
<dbReference type="InterPro" id="IPR044730">
    <property type="entry name" value="RNase_H-like_dom_plant"/>
</dbReference>
<organism evidence="2 3">
    <name type="scientific">Gossypium arboreum</name>
    <name type="common">Tree cotton</name>
    <name type="synonym">Gossypium nanking</name>
    <dbReference type="NCBI Taxonomy" id="29729"/>
    <lineage>
        <taxon>Eukaryota</taxon>
        <taxon>Viridiplantae</taxon>
        <taxon>Streptophyta</taxon>
        <taxon>Embryophyta</taxon>
        <taxon>Tracheophyta</taxon>
        <taxon>Spermatophyta</taxon>
        <taxon>Magnoliopsida</taxon>
        <taxon>eudicotyledons</taxon>
        <taxon>Gunneridae</taxon>
        <taxon>Pentapetalae</taxon>
        <taxon>rosids</taxon>
        <taxon>malvids</taxon>
        <taxon>Malvales</taxon>
        <taxon>Malvaceae</taxon>
        <taxon>Malvoideae</taxon>
        <taxon>Gossypium</taxon>
    </lineage>
</organism>
<protein>
    <recommendedName>
        <fullName evidence="1">RNase H type-1 domain-containing protein</fullName>
    </recommendedName>
</protein>
<sequence length="96" mass="11087">MVILIDSRYAAIGGVTRDHERNWIVGYSRFLRACSLFEAEVWGIFDGILILLNMGYRKISILSDNLEAVQALFELVLKESRITVLRRTQRIMRVEG</sequence>
<gene>
    <name evidence="2" type="ORF">PVK06_020709</name>
</gene>
<reference evidence="2 3" key="1">
    <citation type="submission" date="2023-03" db="EMBL/GenBank/DDBJ databases">
        <title>WGS of Gossypium arboreum.</title>
        <authorList>
            <person name="Yu D."/>
        </authorList>
    </citation>
    <scope>NUCLEOTIDE SEQUENCE [LARGE SCALE GENOMIC DNA]</scope>
    <source>
        <tissue evidence="2">Leaf</tissue>
    </source>
</reference>
<dbReference type="PANTHER" id="PTHR47723:SF19">
    <property type="entry name" value="POLYNUCLEOTIDYL TRANSFERASE, RIBONUCLEASE H-LIKE SUPERFAMILY PROTEIN"/>
    <property type="match status" value="1"/>
</dbReference>
<feature type="domain" description="RNase H type-1" evidence="1">
    <location>
        <begin position="6"/>
        <end position="76"/>
    </location>
</feature>
<dbReference type="EMBL" id="JARKNE010000006">
    <property type="protein sequence ID" value="KAK5825841.1"/>
    <property type="molecule type" value="Genomic_DNA"/>
</dbReference>
<proteinExistence type="predicted"/>
<name>A0ABR0PN33_GOSAR</name>
<dbReference type="InterPro" id="IPR002156">
    <property type="entry name" value="RNaseH_domain"/>
</dbReference>
<dbReference type="CDD" id="cd06222">
    <property type="entry name" value="RNase_H_like"/>
    <property type="match status" value="1"/>
</dbReference>
<accession>A0ABR0PN33</accession>
<dbReference type="Gene3D" id="3.30.420.10">
    <property type="entry name" value="Ribonuclease H-like superfamily/Ribonuclease H"/>
    <property type="match status" value="1"/>
</dbReference>
<evidence type="ECO:0000259" key="1">
    <source>
        <dbReference type="Pfam" id="PF13456"/>
    </source>
</evidence>
<evidence type="ECO:0000313" key="2">
    <source>
        <dbReference type="EMBL" id="KAK5825841.1"/>
    </source>
</evidence>
<dbReference type="Proteomes" id="UP001358586">
    <property type="component" value="Chromosome 6"/>
</dbReference>
<comment type="caution">
    <text evidence="2">The sequence shown here is derived from an EMBL/GenBank/DDBJ whole genome shotgun (WGS) entry which is preliminary data.</text>
</comment>
<keyword evidence="3" id="KW-1185">Reference proteome</keyword>